<keyword evidence="1" id="KW-0812">Transmembrane</keyword>
<keyword evidence="3" id="KW-1185">Reference proteome</keyword>
<evidence type="ECO:0000313" key="3">
    <source>
        <dbReference type="Proteomes" id="UP000523447"/>
    </source>
</evidence>
<reference evidence="2 3" key="1">
    <citation type="submission" date="2020-04" db="EMBL/GenBank/DDBJ databases">
        <title>MicrobeNet Type strains.</title>
        <authorList>
            <person name="Nicholson A.C."/>
        </authorList>
    </citation>
    <scope>NUCLEOTIDE SEQUENCE [LARGE SCALE GENOMIC DNA]</scope>
    <source>
        <strain evidence="2 3">DSM 44445</strain>
    </source>
</reference>
<dbReference type="RefSeq" id="WP_157171361.1">
    <property type="nucleotide sequence ID" value="NZ_CAWPHS010000027.1"/>
</dbReference>
<keyword evidence="1" id="KW-1133">Transmembrane helix</keyword>
<dbReference type="Proteomes" id="UP000523447">
    <property type="component" value="Unassembled WGS sequence"/>
</dbReference>
<evidence type="ECO:0000313" key="2">
    <source>
        <dbReference type="EMBL" id="NKY88711.1"/>
    </source>
</evidence>
<feature type="transmembrane region" description="Helical" evidence="1">
    <location>
        <begin position="82"/>
        <end position="101"/>
    </location>
</feature>
<protein>
    <submittedName>
        <fullName evidence="2">Uncharacterized protein</fullName>
    </submittedName>
</protein>
<accession>A0A7X6M2U4</accession>
<dbReference type="AlphaFoldDB" id="A0A7X6M2U4"/>
<organism evidence="2 3">
    <name type="scientific">Nocardia veterana</name>
    <dbReference type="NCBI Taxonomy" id="132249"/>
    <lineage>
        <taxon>Bacteria</taxon>
        <taxon>Bacillati</taxon>
        <taxon>Actinomycetota</taxon>
        <taxon>Actinomycetes</taxon>
        <taxon>Mycobacteriales</taxon>
        <taxon>Nocardiaceae</taxon>
        <taxon>Nocardia</taxon>
    </lineage>
</organism>
<keyword evidence="1" id="KW-0472">Membrane</keyword>
<comment type="caution">
    <text evidence="2">The sequence shown here is derived from an EMBL/GenBank/DDBJ whole genome shotgun (WGS) entry which is preliminary data.</text>
</comment>
<feature type="transmembrane region" description="Helical" evidence="1">
    <location>
        <begin position="107"/>
        <end position="125"/>
    </location>
</feature>
<proteinExistence type="predicted"/>
<gene>
    <name evidence="2" type="ORF">HGA07_24205</name>
</gene>
<evidence type="ECO:0000256" key="1">
    <source>
        <dbReference type="SAM" id="Phobius"/>
    </source>
</evidence>
<dbReference type="EMBL" id="JAAXPE010000033">
    <property type="protein sequence ID" value="NKY88711.1"/>
    <property type="molecule type" value="Genomic_DNA"/>
</dbReference>
<name>A0A7X6M2U4_9NOCA</name>
<sequence length="132" mass="13771">MISSFRSRMHCGRTDSAQRAAFGGLVPSPTRNGMRHNTTTELSEWPASQLRRGTGCLKVSGAVNTANMMITSGNRSPNRTSIDLPGTLFGAGICAFFLLGLSTLASLPVAIAGSVGLAVATVLVLKMMASEI</sequence>